<accession>A0A081NB77</accession>
<reference evidence="1 2" key="1">
    <citation type="submission" date="2014-06" db="EMBL/GenBank/DDBJ databases">
        <title>Whole Genome Sequences of Three Symbiotic Endozoicomonas Bacteria.</title>
        <authorList>
            <person name="Neave M.J."/>
            <person name="Apprill A."/>
            <person name="Voolstra C.R."/>
        </authorList>
    </citation>
    <scope>NUCLEOTIDE SEQUENCE [LARGE SCALE GENOMIC DNA]</scope>
    <source>
        <strain evidence="1 2">LMG 24815</strain>
    </source>
</reference>
<sequence>MMNAREEARQENHKRDCLARHLISQPFSQQRDFLKTMKVPALKQDITRRMREQLALQIADMPQNLRQMRFTQLKELAKRSQRNYEWYVDIRNRVNDILKTRNASHV</sequence>
<proteinExistence type="predicted"/>
<protein>
    <submittedName>
        <fullName evidence="1">Uncharacterized protein</fullName>
    </submittedName>
</protein>
<keyword evidence="2" id="KW-1185">Reference proteome</keyword>
<dbReference type="Proteomes" id="UP000028006">
    <property type="component" value="Unassembled WGS sequence"/>
</dbReference>
<evidence type="ECO:0000313" key="2">
    <source>
        <dbReference type="Proteomes" id="UP000028006"/>
    </source>
</evidence>
<dbReference type="RefSeq" id="WP_034872983.1">
    <property type="nucleotide sequence ID" value="NZ_JOKG01000001.1"/>
</dbReference>
<gene>
    <name evidence="1" type="ORF">GZ77_03775</name>
</gene>
<comment type="caution">
    <text evidence="1">The sequence shown here is derived from an EMBL/GenBank/DDBJ whole genome shotgun (WGS) entry which is preliminary data.</text>
</comment>
<dbReference type="AlphaFoldDB" id="A0A081NB77"/>
<name>A0A081NB77_9GAMM</name>
<evidence type="ECO:0000313" key="1">
    <source>
        <dbReference type="EMBL" id="KEQ15700.1"/>
    </source>
</evidence>
<organism evidence="1 2">
    <name type="scientific">Endozoicomonas montiporae</name>
    <dbReference type="NCBI Taxonomy" id="1027273"/>
    <lineage>
        <taxon>Bacteria</taxon>
        <taxon>Pseudomonadati</taxon>
        <taxon>Pseudomonadota</taxon>
        <taxon>Gammaproteobacteria</taxon>
        <taxon>Oceanospirillales</taxon>
        <taxon>Endozoicomonadaceae</taxon>
        <taxon>Endozoicomonas</taxon>
    </lineage>
</organism>
<dbReference type="EMBL" id="JOKG01000001">
    <property type="protein sequence ID" value="KEQ15700.1"/>
    <property type="molecule type" value="Genomic_DNA"/>
</dbReference>